<keyword evidence="1" id="KW-0472">Membrane</keyword>
<keyword evidence="1" id="KW-0812">Transmembrane</keyword>
<reference evidence="2" key="3">
    <citation type="submission" date="2012-09" db="EMBL/GenBank/DDBJ databases">
        <authorList>
            <consortium name="VectorBase"/>
        </authorList>
    </citation>
    <scope>NUCLEOTIDE SEQUENCE</scope>
    <source>
        <strain evidence="2">Liverpool</strain>
    </source>
</reference>
<reference evidence="2" key="2">
    <citation type="journal article" date="2007" name="Science">
        <title>Genome sequence of Aedes aegypti, a major arbovirus vector.</title>
        <authorList>
            <person name="Nene V."/>
            <person name="Wortman J.R."/>
            <person name="Lawson D."/>
            <person name="Haas B."/>
            <person name="Kodira C."/>
            <person name="Tu Z.J."/>
            <person name="Loftus B."/>
            <person name="Xi Z."/>
            <person name="Megy K."/>
            <person name="Grabherr M."/>
            <person name="Ren Q."/>
            <person name="Zdobnov E.M."/>
            <person name="Lobo N.F."/>
            <person name="Campbell K.S."/>
            <person name="Brown S.E."/>
            <person name="Bonaldo M.F."/>
            <person name="Zhu J."/>
            <person name="Sinkins S.P."/>
            <person name="Hogenkamp D.G."/>
            <person name="Amedeo P."/>
            <person name="Arensburger P."/>
            <person name="Atkinson P.W."/>
            <person name="Bidwell S."/>
            <person name="Biedler J."/>
            <person name="Birney E."/>
            <person name="Bruggner R.V."/>
            <person name="Costas J."/>
            <person name="Coy M.R."/>
            <person name="Crabtree J."/>
            <person name="Crawford M."/>
            <person name="Debruyn B."/>
            <person name="Decaprio D."/>
            <person name="Eiglmeier K."/>
            <person name="Eisenstadt E."/>
            <person name="El-Dorry H."/>
            <person name="Gelbart W.M."/>
            <person name="Gomes S.L."/>
            <person name="Hammond M."/>
            <person name="Hannick L.I."/>
            <person name="Hogan J.R."/>
            <person name="Holmes M.H."/>
            <person name="Jaffe D."/>
            <person name="Johnston J.S."/>
            <person name="Kennedy R.C."/>
            <person name="Koo H."/>
            <person name="Kravitz S."/>
            <person name="Kriventseva E.V."/>
            <person name="Kulp D."/>
            <person name="Labutti K."/>
            <person name="Lee E."/>
            <person name="Li S."/>
            <person name="Lovin D.D."/>
            <person name="Mao C."/>
            <person name="Mauceli E."/>
            <person name="Menck C.F."/>
            <person name="Miller J.R."/>
            <person name="Montgomery P."/>
            <person name="Mori A."/>
            <person name="Nascimento A.L."/>
            <person name="Naveira H.F."/>
            <person name="Nusbaum C."/>
            <person name="O'leary S."/>
            <person name="Orvis J."/>
            <person name="Pertea M."/>
            <person name="Quesneville H."/>
            <person name="Reidenbach K.R."/>
            <person name="Rogers Y.H."/>
            <person name="Roth C.W."/>
            <person name="Schneider J.R."/>
            <person name="Schatz M."/>
            <person name="Shumway M."/>
            <person name="Stanke M."/>
            <person name="Stinson E.O."/>
            <person name="Tubio J.M."/>
            <person name="Vanzee J.P."/>
            <person name="Verjovski-Almeida S."/>
            <person name="Werner D."/>
            <person name="White O."/>
            <person name="Wyder S."/>
            <person name="Zeng Q."/>
            <person name="Zhao Q."/>
            <person name="Zhao Y."/>
            <person name="Hill C.A."/>
            <person name="Raikhel A.S."/>
            <person name="Soares M.B."/>
            <person name="Knudson D.L."/>
            <person name="Lee N.H."/>
            <person name="Galagan J."/>
            <person name="Salzberg S.L."/>
            <person name="Paulsen I.T."/>
            <person name="Dimopoulos G."/>
            <person name="Collins F.H."/>
            <person name="Birren B."/>
            <person name="Fraser-Liggett C.M."/>
            <person name="Severson D.W."/>
        </authorList>
    </citation>
    <scope>NUCLEOTIDE SEQUENCE [LARGE SCALE GENOMIC DNA]</scope>
    <source>
        <strain evidence="2">Liverpool</strain>
    </source>
</reference>
<keyword evidence="1" id="KW-1133">Transmembrane helix</keyword>
<dbReference type="HOGENOM" id="CLU_1901367_0_0_1"/>
<dbReference type="EMBL" id="CH478143">
    <property type="protein sequence ID" value="EAT33814.1"/>
    <property type="molecule type" value="Genomic_DNA"/>
</dbReference>
<dbReference type="AlphaFoldDB" id="Q16HS7"/>
<dbReference type="PaxDb" id="7159-AAEL013909-PA"/>
<accession>Q16HS7</accession>
<dbReference type="Proteomes" id="UP000682892">
    <property type="component" value="Unassembled WGS sequence"/>
</dbReference>
<gene>
    <name evidence="2" type="ORF">AaeL_AAEL013909</name>
</gene>
<proteinExistence type="predicted"/>
<sequence length="134" mass="15152">NHQYHPLSLSHAYRVQVVQSFVGVFLCVFCTFRPFTIQINQLAPLQVPNPSTLVADPRPKGVGDKPIHQSAAPPVDPLASIRSLYLIVQKCVFVSHHASVTMHSVLIRRFHDQNGITYKLLLSDILCVRRRFLI</sequence>
<evidence type="ECO:0000313" key="2">
    <source>
        <dbReference type="EMBL" id="EAT33814.1"/>
    </source>
</evidence>
<name>Q16HS7_AEDAE</name>
<feature type="non-terminal residue" evidence="2">
    <location>
        <position position="134"/>
    </location>
</feature>
<evidence type="ECO:0000313" key="3">
    <source>
        <dbReference type="Proteomes" id="UP000682892"/>
    </source>
</evidence>
<reference evidence="2" key="1">
    <citation type="submission" date="2005-10" db="EMBL/GenBank/DDBJ databases">
        <authorList>
            <person name="Loftus B.J."/>
            <person name="Nene V.M."/>
            <person name="Hannick L.I."/>
            <person name="Bidwell S."/>
            <person name="Haas B."/>
            <person name="Amedeo P."/>
            <person name="Orvis J."/>
            <person name="Wortman J.R."/>
            <person name="White O.R."/>
            <person name="Salzberg S."/>
            <person name="Shumway M."/>
            <person name="Koo H."/>
            <person name="Zhao Y."/>
            <person name="Holmes M."/>
            <person name="Miller J."/>
            <person name="Schatz M."/>
            <person name="Pop M."/>
            <person name="Pai G."/>
            <person name="Utterback T."/>
            <person name="Rogers Y.-H."/>
            <person name="Kravitz S."/>
            <person name="Fraser C.M."/>
        </authorList>
    </citation>
    <scope>NUCLEOTIDE SEQUENCE</scope>
    <source>
        <strain evidence="2">Liverpool</strain>
    </source>
</reference>
<evidence type="ECO:0000256" key="1">
    <source>
        <dbReference type="SAM" id="Phobius"/>
    </source>
</evidence>
<protein>
    <submittedName>
        <fullName evidence="2">AAEL013909-PA</fullName>
    </submittedName>
</protein>
<organism evidence="2 3">
    <name type="scientific">Aedes aegypti</name>
    <name type="common">Yellowfever mosquito</name>
    <name type="synonym">Culex aegypti</name>
    <dbReference type="NCBI Taxonomy" id="7159"/>
    <lineage>
        <taxon>Eukaryota</taxon>
        <taxon>Metazoa</taxon>
        <taxon>Ecdysozoa</taxon>
        <taxon>Arthropoda</taxon>
        <taxon>Hexapoda</taxon>
        <taxon>Insecta</taxon>
        <taxon>Pterygota</taxon>
        <taxon>Neoptera</taxon>
        <taxon>Endopterygota</taxon>
        <taxon>Diptera</taxon>
        <taxon>Nematocera</taxon>
        <taxon>Culicoidea</taxon>
        <taxon>Culicidae</taxon>
        <taxon>Culicinae</taxon>
        <taxon>Aedini</taxon>
        <taxon>Aedes</taxon>
        <taxon>Stegomyia</taxon>
    </lineage>
</organism>
<feature type="transmembrane region" description="Helical" evidence="1">
    <location>
        <begin position="12"/>
        <end position="32"/>
    </location>
</feature>